<keyword evidence="4" id="KW-1185">Reference proteome</keyword>
<dbReference type="Proteomes" id="UP000193061">
    <property type="component" value="Unassembled WGS sequence"/>
</dbReference>
<protein>
    <recommendedName>
        <fullName evidence="1">glutathione-specific gamma-glutamylcyclotransferase</fullName>
        <ecNumber evidence="1">4.3.2.7</ecNumber>
    </recommendedName>
</protein>
<dbReference type="InterPro" id="IPR013024">
    <property type="entry name" value="GGCT-like"/>
</dbReference>
<gene>
    <name evidence="3" type="ORF">ROA7450_02784</name>
</gene>
<dbReference type="OrthoDB" id="9795692at2"/>
<evidence type="ECO:0000313" key="3">
    <source>
        <dbReference type="EMBL" id="SLN54158.1"/>
    </source>
</evidence>
<evidence type="ECO:0000256" key="1">
    <source>
        <dbReference type="ARBA" id="ARBA00012344"/>
    </source>
</evidence>
<dbReference type="GO" id="GO:0005737">
    <property type="term" value="C:cytoplasm"/>
    <property type="evidence" value="ECO:0007669"/>
    <property type="project" value="TreeGrafter"/>
</dbReference>
<dbReference type="Pfam" id="PF04752">
    <property type="entry name" value="ChaC"/>
    <property type="match status" value="1"/>
</dbReference>
<dbReference type="GO" id="GO:0061928">
    <property type="term" value="F:glutathione specific gamma-glutamylcyclotransferase activity"/>
    <property type="evidence" value="ECO:0007669"/>
    <property type="project" value="UniProtKB-EC"/>
</dbReference>
<accession>A0A1X6ZL49</accession>
<evidence type="ECO:0000256" key="2">
    <source>
        <dbReference type="ARBA" id="ARBA00023239"/>
    </source>
</evidence>
<evidence type="ECO:0000313" key="4">
    <source>
        <dbReference type="Proteomes" id="UP000193061"/>
    </source>
</evidence>
<dbReference type="PANTHER" id="PTHR12192:SF2">
    <property type="entry name" value="GLUTATHIONE-SPECIFIC GAMMA-GLUTAMYLCYCLOTRANSFERASE 2"/>
    <property type="match status" value="1"/>
</dbReference>
<organism evidence="3 4">
    <name type="scientific">Roseovarius albus</name>
    <dbReference type="NCBI Taxonomy" id="1247867"/>
    <lineage>
        <taxon>Bacteria</taxon>
        <taxon>Pseudomonadati</taxon>
        <taxon>Pseudomonadota</taxon>
        <taxon>Alphaproteobacteria</taxon>
        <taxon>Rhodobacterales</taxon>
        <taxon>Roseobacteraceae</taxon>
        <taxon>Roseovarius</taxon>
    </lineage>
</organism>
<name>A0A1X6ZL49_9RHOB</name>
<dbReference type="AlphaFoldDB" id="A0A1X6ZL49"/>
<dbReference type="RefSeq" id="WP_085806400.1">
    <property type="nucleotide sequence ID" value="NZ_FWFX01000008.1"/>
</dbReference>
<dbReference type="Gene3D" id="3.10.490.10">
    <property type="entry name" value="Gamma-glutamyl cyclotransferase-like"/>
    <property type="match status" value="1"/>
</dbReference>
<dbReference type="EMBL" id="FWFX01000008">
    <property type="protein sequence ID" value="SLN54158.1"/>
    <property type="molecule type" value="Genomic_DNA"/>
</dbReference>
<dbReference type="GO" id="GO:0006751">
    <property type="term" value="P:glutathione catabolic process"/>
    <property type="evidence" value="ECO:0007669"/>
    <property type="project" value="InterPro"/>
</dbReference>
<dbReference type="InterPro" id="IPR006840">
    <property type="entry name" value="ChaC"/>
</dbReference>
<dbReference type="CDD" id="cd06661">
    <property type="entry name" value="GGCT_like"/>
    <property type="match status" value="1"/>
</dbReference>
<dbReference type="InterPro" id="IPR036568">
    <property type="entry name" value="GGCT-like_sf"/>
</dbReference>
<dbReference type="EC" id="4.3.2.7" evidence="1"/>
<dbReference type="PANTHER" id="PTHR12192">
    <property type="entry name" value="CATION TRANSPORT PROTEIN CHAC-RELATED"/>
    <property type="match status" value="1"/>
</dbReference>
<reference evidence="3 4" key="1">
    <citation type="submission" date="2017-03" db="EMBL/GenBank/DDBJ databases">
        <authorList>
            <person name="Afonso C.L."/>
            <person name="Miller P.J."/>
            <person name="Scott M.A."/>
            <person name="Spackman E."/>
            <person name="Goraichik I."/>
            <person name="Dimitrov K.M."/>
            <person name="Suarez D.L."/>
            <person name="Swayne D.E."/>
        </authorList>
    </citation>
    <scope>NUCLEOTIDE SEQUENCE [LARGE SCALE GENOMIC DNA]</scope>
    <source>
        <strain evidence="3 4">CECT 7450</strain>
    </source>
</reference>
<proteinExistence type="predicted"/>
<dbReference type="SUPFAM" id="SSF110857">
    <property type="entry name" value="Gamma-glutamyl cyclotransferase-like"/>
    <property type="match status" value="1"/>
</dbReference>
<sequence length="175" mass="19575">MTMWVFGYGSLVWNPGFEPANRVIATLPGYHRSFCMRSIHHRGTEEEPGLVLALDAEDGAECKGVAFSVKSGEEERVLADLRERELISSAYLEKDLEIDLSDGRRVTAVTYVIDPDHVQYCHLELEEQAQIISHAVGGRGPNTEYLYNTASHLVDLGIKDPDLDWLSARVRDLCA</sequence>
<keyword evidence="2" id="KW-0456">Lyase</keyword>